<dbReference type="OrthoDB" id="5075427at2759"/>
<reference evidence="1 2" key="1">
    <citation type="journal article" date="2012" name="PLoS Pathog.">
        <title>Comparative pathogenomics reveals horizontally acquired novel virulence genes in fungi infecting cereal hosts.</title>
        <authorList>
            <person name="Gardiner D.M."/>
            <person name="McDonald M.C."/>
            <person name="Covarelli L."/>
            <person name="Solomon P.S."/>
            <person name="Rusu A.G."/>
            <person name="Marshall M."/>
            <person name="Kazan K."/>
            <person name="Chakraborty S."/>
            <person name="McDonald B.A."/>
            <person name="Manners J.M."/>
        </authorList>
    </citation>
    <scope>NUCLEOTIDE SEQUENCE [LARGE SCALE GENOMIC DNA]</scope>
    <source>
        <strain evidence="1 2">CS3096</strain>
    </source>
</reference>
<evidence type="ECO:0000313" key="2">
    <source>
        <dbReference type="Proteomes" id="UP000007978"/>
    </source>
</evidence>
<dbReference type="AlphaFoldDB" id="K3VQJ3"/>
<keyword evidence="2" id="KW-1185">Reference proteome</keyword>
<dbReference type="GeneID" id="20360874"/>
<protein>
    <submittedName>
        <fullName evidence="1">Uncharacterized protein</fullName>
    </submittedName>
</protein>
<evidence type="ECO:0000313" key="1">
    <source>
        <dbReference type="EMBL" id="EKJ77757.1"/>
    </source>
</evidence>
<comment type="caution">
    <text evidence="1">The sequence shown here is derived from an EMBL/GenBank/DDBJ whole genome shotgun (WGS) entry which is preliminary data.</text>
</comment>
<accession>K3VQJ3</accession>
<dbReference type="HOGENOM" id="CLU_1266945_0_0_1"/>
<name>K3VQJ3_FUSPC</name>
<organism evidence="1 2">
    <name type="scientific">Fusarium pseudograminearum (strain CS3096)</name>
    <name type="common">Wheat and barley crown-rot fungus</name>
    <dbReference type="NCBI Taxonomy" id="1028729"/>
    <lineage>
        <taxon>Eukaryota</taxon>
        <taxon>Fungi</taxon>
        <taxon>Dikarya</taxon>
        <taxon>Ascomycota</taxon>
        <taxon>Pezizomycotina</taxon>
        <taxon>Sordariomycetes</taxon>
        <taxon>Hypocreomycetidae</taxon>
        <taxon>Hypocreales</taxon>
        <taxon>Nectriaceae</taxon>
        <taxon>Fusarium</taxon>
    </lineage>
</organism>
<gene>
    <name evidence="1" type="ORF">FPSE_02255</name>
</gene>
<dbReference type="EMBL" id="AFNW01000056">
    <property type="protein sequence ID" value="EKJ77757.1"/>
    <property type="molecule type" value="Genomic_DNA"/>
</dbReference>
<dbReference type="Proteomes" id="UP000007978">
    <property type="component" value="Chromosome 2"/>
</dbReference>
<proteinExistence type="predicted"/>
<dbReference type="RefSeq" id="XP_009253649.1">
    <property type="nucleotide sequence ID" value="XM_009255374.1"/>
</dbReference>
<dbReference type="KEGG" id="fpu:FPSE_02255"/>
<sequence length="218" mass="25087">MDEIRYIKTVYRKRGSGSGHMYSLMRFLDNTGDKYVWRVSRNDEVLMISERLGEDMHMTRQEYDMKRAVEASGLSEHFDALFSATATDPISIPYVNPEKHLEHKDYYQHTITNTDTSTITNTNTSTFNTKEFSMGNKEHVVVVMTRKSNESSSNDGEIKKLDKSYEKKGVVIAITPTQLQLVFKNGPNKAVEAEAAPNLYKRMHDKKLIGAWKFVYKL</sequence>